<reference evidence="1" key="2">
    <citation type="submission" date="2021-04" db="EMBL/GenBank/DDBJ databases">
        <authorList>
            <person name="Gilroy R."/>
        </authorList>
    </citation>
    <scope>NUCLEOTIDE SEQUENCE</scope>
    <source>
        <strain evidence="1">ChiGjej1B1-98</strain>
    </source>
</reference>
<dbReference type="EMBL" id="DXDC01000204">
    <property type="protein sequence ID" value="HIY65998.1"/>
    <property type="molecule type" value="Genomic_DNA"/>
</dbReference>
<accession>A0A9D1YVB2</accession>
<gene>
    <name evidence="1" type="ORF">H9830_06955</name>
</gene>
<comment type="caution">
    <text evidence="1">The sequence shown here is derived from an EMBL/GenBank/DDBJ whole genome shotgun (WGS) entry which is preliminary data.</text>
</comment>
<proteinExistence type="predicted"/>
<sequence length="257" mass="27981">MTSGWQHATAFQGGPMTPERLAKAVDYPYWSPPASFVLNVETGRWEDIADEDLGPAITARVPSLAIGSNAAPSQLQWKFRGSVDDPLVVATAVSVHDYDVVFANRISSYGAIPATMVPCEGVTTRLKMVWCTQQQFQLMNRTESLGSGYRHAQLPRTKVESSAPVAEQLDAYDHFDFYEAIAGPLTVGDTPVGIAALRAEGRVWPSMDEEQALLSVSKAAGFADISSLVETVTASEDDWEAFNHWLRNELGSIRASS</sequence>
<dbReference type="Proteomes" id="UP000824005">
    <property type="component" value="Unassembled WGS sequence"/>
</dbReference>
<evidence type="ECO:0000313" key="2">
    <source>
        <dbReference type="Proteomes" id="UP000824005"/>
    </source>
</evidence>
<dbReference type="AlphaFoldDB" id="A0A9D1YVB2"/>
<organism evidence="1 2">
    <name type="scientific">Candidatus Agrococcus pullicola</name>
    <dbReference type="NCBI Taxonomy" id="2838429"/>
    <lineage>
        <taxon>Bacteria</taxon>
        <taxon>Bacillati</taxon>
        <taxon>Actinomycetota</taxon>
        <taxon>Actinomycetes</taxon>
        <taxon>Micrococcales</taxon>
        <taxon>Microbacteriaceae</taxon>
        <taxon>Agrococcus</taxon>
    </lineage>
</organism>
<protein>
    <submittedName>
        <fullName evidence="1">Uncharacterized protein</fullName>
    </submittedName>
</protein>
<evidence type="ECO:0000313" key="1">
    <source>
        <dbReference type="EMBL" id="HIY65998.1"/>
    </source>
</evidence>
<name>A0A9D1YVB2_9MICO</name>
<reference evidence="1" key="1">
    <citation type="journal article" date="2021" name="PeerJ">
        <title>Extensive microbial diversity within the chicken gut microbiome revealed by metagenomics and culture.</title>
        <authorList>
            <person name="Gilroy R."/>
            <person name="Ravi A."/>
            <person name="Getino M."/>
            <person name="Pursley I."/>
            <person name="Horton D.L."/>
            <person name="Alikhan N.F."/>
            <person name="Baker D."/>
            <person name="Gharbi K."/>
            <person name="Hall N."/>
            <person name="Watson M."/>
            <person name="Adriaenssens E.M."/>
            <person name="Foster-Nyarko E."/>
            <person name="Jarju S."/>
            <person name="Secka A."/>
            <person name="Antonio M."/>
            <person name="Oren A."/>
            <person name="Chaudhuri R.R."/>
            <person name="La Ragione R."/>
            <person name="Hildebrand F."/>
            <person name="Pallen M.J."/>
        </authorList>
    </citation>
    <scope>NUCLEOTIDE SEQUENCE</scope>
    <source>
        <strain evidence="1">ChiGjej1B1-98</strain>
    </source>
</reference>